<dbReference type="Proteomes" id="UP000235965">
    <property type="component" value="Unassembled WGS sequence"/>
</dbReference>
<name>A0A2J7QK96_9NEOP</name>
<comment type="caution">
    <text evidence="1">The sequence shown here is derived from an EMBL/GenBank/DDBJ whole genome shotgun (WGS) entry which is preliminary data.</text>
</comment>
<organism evidence="1 2">
    <name type="scientific">Cryptotermes secundus</name>
    <dbReference type="NCBI Taxonomy" id="105785"/>
    <lineage>
        <taxon>Eukaryota</taxon>
        <taxon>Metazoa</taxon>
        <taxon>Ecdysozoa</taxon>
        <taxon>Arthropoda</taxon>
        <taxon>Hexapoda</taxon>
        <taxon>Insecta</taxon>
        <taxon>Pterygota</taxon>
        <taxon>Neoptera</taxon>
        <taxon>Polyneoptera</taxon>
        <taxon>Dictyoptera</taxon>
        <taxon>Blattodea</taxon>
        <taxon>Blattoidea</taxon>
        <taxon>Termitoidae</taxon>
        <taxon>Kalotermitidae</taxon>
        <taxon>Cryptotermitinae</taxon>
        <taxon>Cryptotermes</taxon>
    </lineage>
</organism>
<proteinExistence type="predicted"/>
<gene>
    <name evidence="1" type="ORF">B7P43_G15102</name>
</gene>
<reference evidence="1 2" key="1">
    <citation type="submission" date="2017-12" db="EMBL/GenBank/DDBJ databases">
        <title>Hemimetabolous genomes reveal molecular basis of termite eusociality.</title>
        <authorList>
            <person name="Harrison M.C."/>
            <person name="Jongepier E."/>
            <person name="Robertson H.M."/>
            <person name="Arning N."/>
            <person name="Bitard-Feildel T."/>
            <person name="Chao H."/>
            <person name="Childers C.P."/>
            <person name="Dinh H."/>
            <person name="Doddapaneni H."/>
            <person name="Dugan S."/>
            <person name="Gowin J."/>
            <person name="Greiner C."/>
            <person name="Han Y."/>
            <person name="Hu H."/>
            <person name="Hughes D.S.T."/>
            <person name="Huylmans A.-K."/>
            <person name="Kemena C."/>
            <person name="Kremer L.P.M."/>
            <person name="Lee S.L."/>
            <person name="Lopez-Ezquerra A."/>
            <person name="Mallet L."/>
            <person name="Monroy-Kuhn J.M."/>
            <person name="Moser A."/>
            <person name="Murali S.C."/>
            <person name="Muzny D.M."/>
            <person name="Otani S."/>
            <person name="Piulachs M.-D."/>
            <person name="Poelchau M."/>
            <person name="Qu J."/>
            <person name="Schaub F."/>
            <person name="Wada-Katsumata A."/>
            <person name="Worley K.C."/>
            <person name="Xie Q."/>
            <person name="Ylla G."/>
            <person name="Poulsen M."/>
            <person name="Gibbs R.A."/>
            <person name="Schal C."/>
            <person name="Richards S."/>
            <person name="Belles X."/>
            <person name="Korb J."/>
            <person name="Bornberg-Bauer E."/>
        </authorList>
    </citation>
    <scope>NUCLEOTIDE SEQUENCE [LARGE SCALE GENOMIC DNA]</scope>
    <source>
        <tissue evidence="1">Whole body</tissue>
    </source>
</reference>
<accession>A0A2J7QK96</accession>
<keyword evidence="2" id="KW-1185">Reference proteome</keyword>
<dbReference type="EMBL" id="NEVH01013277">
    <property type="protein sequence ID" value="PNF28989.1"/>
    <property type="molecule type" value="Genomic_DNA"/>
</dbReference>
<dbReference type="AlphaFoldDB" id="A0A2J7QK96"/>
<dbReference type="InParanoid" id="A0A2J7QK96"/>
<protein>
    <submittedName>
        <fullName evidence="1">Uncharacterized protein</fullName>
    </submittedName>
</protein>
<sequence length="63" mass="7207">MRMFHFKNLRTETSGFVTGSDGFSLLGKVLEKFRFMITFLGGYLAPAHTVLLKYDITLMLTEN</sequence>
<evidence type="ECO:0000313" key="2">
    <source>
        <dbReference type="Proteomes" id="UP000235965"/>
    </source>
</evidence>
<evidence type="ECO:0000313" key="1">
    <source>
        <dbReference type="EMBL" id="PNF28989.1"/>
    </source>
</evidence>